<feature type="transmembrane region" description="Helical" evidence="7">
    <location>
        <begin position="542"/>
        <end position="559"/>
    </location>
</feature>
<protein>
    <submittedName>
        <fullName evidence="8">Choline transport protein</fullName>
    </submittedName>
</protein>
<keyword evidence="2" id="KW-0813">Transport</keyword>
<dbReference type="AlphaFoldDB" id="A0A8H8UGP4"/>
<evidence type="ECO:0000256" key="2">
    <source>
        <dbReference type="ARBA" id="ARBA00022448"/>
    </source>
</evidence>
<feature type="transmembrane region" description="Helical" evidence="7">
    <location>
        <begin position="54"/>
        <end position="76"/>
    </location>
</feature>
<feature type="transmembrane region" description="Helical" evidence="7">
    <location>
        <begin position="240"/>
        <end position="258"/>
    </location>
</feature>
<keyword evidence="9" id="KW-1185">Reference proteome</keyword>
<feature type="transmembrane region" description="Helical" evidence="7">
    <location>
        <begin position="511"/>
        <end position="530"/>
    </location>
</feature>
<evidence type="ECO:0000256" key="5">
    <source>
        <dbReference type="ARBA" id="ARBA00023136"/>
    </source>
</evidence>
<keyword evidence="5 7" id="KW-0472">Membrane</keyword>
<feature type="transmembrane region" description="Helical" evidence="7">
    <location>
        <begin position="96"/>
        <end position="117"/>
    </location>
</feature>
<dbReference type="Proteomes" id="UP000443090">
    <property type="component" value="Unassembled WGS sequence"/>
</dbReference>
<dbReference type="EMBL" id="QGMI01000290">
    <property type="protein sequence ID" value="TVY43233.1"/>
    <property type="molecule type" value="Genomic_DNA"/>
</dbReference>
<gene>
    <name evidence="8" type="primary">HNM1_10</name>
    <name evidence="8" type="ORF">LOCC1_G005439</name>
</gene>
<accession>A0A8H8UGP4</accession>
<feature type="transmembrane region" description="Helical" evidence="7">
    <location>
        <begin position="207"/>
        <end position="228"/>
    </location>
</feature>
<dbReference type="GO" id="GO:0016020">
    <property type="term" value="C:membrane"/>
    <property type="evidence" value="ECO:0007669"/>
    <property type="project" value="UniProtKB-SubCell"/>
</dbReference>
<feature type="transmembrane region" description="Helical" evidence="7">
    <location>
        <begin position="425"/>
        <end position="445"/>
    </location>
</feature>
<reference evidence="8 9" key="1">
    <citation type="submission" date="2018-05" db="EMBL/GenBank/DDBJ databases">
        <title>Genome sequencing and assembly of the regulated plant pathogen Lachnellula willkommii and related sister species for the development of diagnostic species identification markers.</title>
        <authorList>
            <person name="Giroux E."/>
            <person name="Bilodeau G."/>
        </authorList>
    </citation>
    <scope>NUCLEOTIDE SEQUENCE [LARGE SCALE GENOMIC DNA]</scope>
    <source>
        <strain evidence="8 9">CBS 160.35</strain>
    </source>
</reference>
<dbReference type="Gene3D" id="1.20.1740.10">
    <property type="entry name" value="Amino acid/polyamine transporter I"/>
    <property type="match status" value="2"/>
</dbReference>
<keyword evidence="4 7" id="KW-1133">Transmembrane helix</keyword>
<feature type="transmembrane region" description="Helical" evidence="7">
    <location>
        <begin position="451"/>
        <end position="472"/>
    </location>
</feature>
<feature type="transmembrane region" description="Helical" evidence="7">
    <location>
        <begin position="355"/>
        <end position="378"/>
    </location>
</feature>
<dbReference type="GO" id="GO:0022857">
    <property type="term" value="F:transmembrane transporter activity"/>
    <property type="evidence" value="ECO:0007669"/>
    <property type="project" value="InterPro"/>
</dbReference>
<evidence type="ECO:0000313" key="8">
    <source>
        <dbReference type="EMBL" id="TVY43233.1"/>
    </source>
</evidence>
<proteinExistence type="predicted"/>
<organism evidence="8 9">
    <name type="scientific">Lachnellula occidentalis</name>
    <dbReference type="NCBI Taxonomy" id="215460"/>
    <lineage>
        <taxon>Eukaryota</taxon>
        <taxon>Fungi</taxon>
        <taxon>Dikarya</taxon>
        <taxon>Ascomycota</taxon>
        <taxon>Pezizomycotina</taxon>
        <taxon>Leotiomycetes</taxon>
        <taxon>Helotiales</taxon>
        <taxon>Lachnaceae</taxon>
        <taxon>Lachnellula</taxon>
    </lineage>
</organism>
<dbReference type="PANTHER" id="PTHR45649">
    <property type="entry name" value="AMINO-ACID PERMEASE BAT1"/>
    <property type="match status" value="1"/>
</dbReference>
<dbReference type="PANTHER" id="PTHR45649:SF1">
    <property type="entry name" value="TRANSPORTER, PUTATIVE (EUROFUNG)-RELATED"/>
    <property type="match status" value="1"/>
</dbReference>
<dbReference type="OrthoDB" id="3257095at2759"/>
<evidence type="ECO:0000256" key="7">
    <source>
        <dbReference type="SAM" id="Phobius"/>
    </source>
</evidence>
<feature type="region of interest" description="Disordered" evidence="6">
    <location>
        <begin position="20"/>
        <end position="40"/>
    </location>
</feature>
<evidence type="ECO:0000313" key="9">
    <source>
        <dbReference type="Proteomes" id="UP000443090"/>
    </source>
</evidence>
<name>A0A8H8UGP4_9HELO</name>
<comment type="caution">
    <text evidence="8">The sequence shown here is derived from an EMBL/GenBank/DDBJ whole genome shotgun (WGS) entry which is preliminary data.</text>
</comment>
<comment type="subcellular location">
    <subcellularLocation>
        <location evidence="1">Membrane</location>
        <topology evidence="1">Multi-pass membrane protein</topology>
    </subcellularLocation>
</comment>
<feature type="transmembrane region" description="Helical" evidence="7">
    <location>
        <begin position="165"/>
        <end position="187"/>
    </location>
</feature>
<evidence type="ECO:0000256" key="3">
    <source>
        <dbReference type="ARBA" id="ARBA00022692"/>
    </source>
</evidence>
<evidence type="ECO:0000256" key="1">
    <source>
        <dbReference type="ARBA" id="ARBA00004141"/>
    </source>
</evidence>
<evidence type="ECO:0000256" key="6">
    <source>
        <dbReference type="SAM" id="MobiDB-lite"/>
    </source>
</evidence>
<dbReference type="InterPro" id="IPR002293">
    <property type="entry name" value="AA/rel_permease1"/>
</dbReference>
<sequence>MEGNINDSLQSDVEMHTFENGDLVDGGRRRHYESQKDDDSLTQIGKKPVMKRKFGFLAILGFSCIVQSTWISPFISRVLSSPSRTLANAYISGGPGGLIFGFLLIWMGTLAVFIGLAELSSIAPTSGGQYHWVSMLAPKSCFKGFSYVTGTKAQKSLLPIISQPLIVSTGWLTVTGWQAAVMSSGYVSATLIQGLIEVVNPSYTPHLWHGTLMMYSVVAFAVFCTTVLGRFLPKMEVGMLFIYIVGYFCVLIPIVWLGPHGDAKSVFRTFINNGGWSSKTLSFFVGLTGNAFNFVDERGNTECVSCSTKSYGLDWIHDVYWILVLRGDPQAALDTDFIYPYIEVLVQALQSKAGVALMLSLILLVDVGLMIGVTAAASRMLWAFARDRGIPGWRRISEVSFPDSDLATIFSLGAQVNSHTSVPTAAVFTTTIFSVLIGLITVGSPVAFNDIISLCVGSLYASYLIASALLLVRRVQGKIKLSSAPEMERRDNFPGRAGDLTWGPWRVPEPFGTIINVIGSSFFFTFWPPATPTTALSMNYDIVMLAGVAFLSSFYYYFWAYKTFNGPVIEIN</sequence>
<evidence type="ECO:0000256" key="4">
    <source>
        <dbReference type="ARBA" id="ARBA00022989"/>
    </source>
</evidence>
<keyword evidence="3 7" id="KW-0812">Transmembrane</keyword>
<dbReference type="Pfam" id="PF13520">
    <property type="entry name" value="AA_permease_2"/>
    <property type="match status" value="1"/>
</dbReference>